<dbReference type="STRING" id="1194090.SAMN05443144_10896"/>
<keyword evidence="1" id="KW-0812">Transmembrane</keyword>
<keyword evidence="1" id="KW-0472">Membrane</keyword>
<keyword evidence="1" id="KW-1133">Transmembrane helix</keyword>
<name>A0A1M5BEN0_9BACT</name>
<evidence type="ECO:0000313" key="2">
    <source>
        <dbReference type="EMBL" id="SHF40855.1"/>
    </source>
</evidence>
<protein>
    <submittedName>
        <fullName evidence="2">Uncharacterized protein</fullName>
    </submittedName>
</protein>
<keyword evidence="3" id="KW-1185">Reference proteome</keyword>
<dbReference type="EMBL" id="FQUS01000008">
    <property type="protein sequence ID" value="SHF40855.1"/>
    <property type="molecule type" value="Genomic_DNA"/>
</dbReference>
<dbReference type="Proteomes" id="UP000184041">
    <property type="component" value="Unassembled WGS sequence"/>
</dbReference>
<reference evidence="2 3" key="1">
    <citation type="submission" date="2016-11" db="EMBL/GenBank/DDBJ databases">
        <authorList>
            <person name="Jaros S."/>
            <person name="Januszkiewicz K."/>
            <person name="Wedrychowicz H."/>
        </authorList>
    </citation>
    <scope>NUCLEOTIDE SEQUENCE [LARGE SCALE GENOMIC DNA]</scope>
    <source>
        <strain evidence="2 3">DSM 21986</strain>
    </source>
</reference>
<dbReference type="AlphaFoldDB" id="A0A1M5BEN0"/>
<evidence type="ECO:0000313" key="3">
    <source>
        <dbReference type="Proteomes" id="UP000184041"/>
    </source>
</evidence>
<organism evidence="2 3">
    <name type="scientific">Fodinibius roseus</name>
    <dbReference type="NCBI Taxonomy" id="1194090"/>
    <lineage>
        <taxon>Bacteria</taxon>
        <taxon>Pseudomonadati</taxon>
        <taxon>Balneolota</taxon>
        <taxon>Balneolia</taxon>
        <taxon>Balneolales</taxon>
        <taxon>Balneolaceae</taxon>
        <taxon>Fodinibius</taxon>
    </lineage>
</organism>
<accession>A0A1M5BEN0</accession>
<feature type="transmembrane region" description="Helical" evidence="1">
    <location>
        <begin position="38"/>
        <end position="56"/>
    </location>
</feature>
<gene>
    <name evidence="2" type="ORF">SAMN05443144_10896</name>
</gene>
<evidence type="ECO:0000256" key="1">
    <source>
        <dbReference type="SAM" id="Phobius"/>
    </source>
</evidence>
<proteinExistence type="predicted"/>
<sequence length="59" mass="6843">MVSLRDQETSLKLIIVMLKYDSSGQLIFMVDSLAKTVIMANLCIFAYSTSFHMLYLERY</sequence>